<dbReference type="EC" id="3.2.1.52" evidence="3"/>
<keyword evidence="10" id="KW-1185">Reference proteome</keyword>
<feature type="domain" description="Glycoside hydrolase family 3 N-terminal" evidence="8">
    <location>
        <begin position="50"/>
        <end position="365"/>
    </location>
</feature>
<dbReference type="InterPro" id="IPR017853">
    <property type="entry name" value="GH"/>
</dbReference>
<organism evidence="9 10">
    <name type="scientific">Solitalea agri</name>
    <dbReference type="NCBI Taxonomy" id="2953739"/>
    <lineage>
        <taxon>Bacteria</taxon>
        <taxon>Pseudomonadati</taxon>
        <taxon>Bacteroidota</taxon>
        <taxon>Sphingobacteriia</taxon>
        <taxon>Sphingobacteriales</taxon>
        <taxon>Sphingobacteriaceae</taxon>
        <taxon>Solitalea</taxon>
    </lineage>
</organism>
<dbReference type="SUPFAM" id="SSF51445">
    <property type="entry name" value="(Trans)glycosidases"/>
    <property type="match status" value="1"/>
</dbReference>
<keyword evidence="6" id="KW-0732">Signal</keyword>
<dbReference type="SUPFAM" id="SSF56601">
    <property type="entry name" value="beta-lactamase/transpeptidase-like"/>
    <property type="match status" value="1"/>
</dbReference>
<feature type="chain" id="PRO_5040874096" description="beta-N-acetylhexosaminidase" evidence="6">
    <location>
        <begin position="26"/>
        <end position="977"/>
    </location>
</feature>
<dbReference type="InterPro" id="IPR036962">
    <property type="entry name" value="Glyco_hydro_3_N_sf"/>
</dbReference>
<dbReference type="PANTHER" id="PTHR30480">
    <property type="entry name" value="BETA-HEXOSAMINIDASE-RELATED"/>
    <property type="match status" value="1"/>
</dbReference>
<protein>
    <recommendedName>
        <fullName evidence="3">beta-N-acetylhexosaminidase</fullName>
        <ecNumber evidence="3">3.2.1.52</ecNumber>
    </recommendedName>
</protein>
<comment type="similarity">
    <text evidence="2">Belongs to the glycosyl hydrolase 3 family.</text>
</comment>
<name>A0A9X2F9H3_9SPHI</name>
<dbReference type="InterPro" id="IPR001466">
    <property type="entry name" value="Beta-lactam-related"/>
</dbReference>
<proteinExistence type="inferred from homology"/>
<dbReference type="Gene3D" id="3.40.710.10">
    <property type="entry name" value="DD-peptidase/beta-lactamase superfamily"/>
    <property type="match status" value="1"/>
</dbReference>
<dbReference type="Gene3D" id="3.20.20.300">
    <property type="entry name" value="Glycoside hydrolase, family 3, N-terminal domain"/>
    <property type="match status" value="1"/>
</dbReference>
<gene>
    <name evidence="9" type="ORF">NF867_15535</name>
</gene>
<evidence type="ECO:0000259" key="7">
    <source>
        <dbReference type="Pfam" id="PF00144"/>
    </source>
</evidence>
<sequence length="977" mass="107724">MYKKLILSWLGQSMLVGLFATAAQAQQFLQPSPAADHWADSVMKTLNKKQKIAQLLVLRASERKGSEVVFYEEEISKYIKKYKIGSVCLFQGTSLQQAGFLNRLQVLSKVPLLVCVDGETGLGMRFSDVMPFPDMLTVGATQDAAISYKIGKAIGEQCKRAGIQVNYAPVVDINNNPLNPVINFRSFGEDKYKVALNGVELMKGMQDQGVMACAKHFPGHGDVAVDSHLDLPVINKSFEQLDSLELYPFKQMISAGVGSMMVAHLSIPAIDNTPNQPTSLSPKNVTELLRNKLGFNGLTFTDALEMKGVAKFYPQGKAAVQSLLAGNDMLCLPGDIKNGIKLIRKEIRRKNLSKDAVNEKVRRVLLAKYNLGLNTFTQIDTTSLKADLNVNVNPLKKEVYENAITLLKQTETSAIPLAKGKKVAFVGIGITEANIFATQLKNEYQADCFYFDYKAGKADVETILQKVQSGYDAIVIGVHKYKKYPANNFGISDAAISLINKLDQDPKSVTIAFGNPYAIKLFENAANLVAAYDDDNLMQQAAIDFLTGKILSKGKLPVSISAQYQYGSGITGVKNSKVISADSAALDSKKLLKIDSIANNAIKNGATPGCVVLVARKGKVGFLKAYGYTNYDSTQKVIPETVYDLASVTKISATTVSIMKLYEEGKLNLDEKIGTYLPWVRGTDKEILTVRNILLHQAGLVAFIPFYKETLDASGKPKSGFYASASDEHHSVKVADHMYMDKNYIDTMYSKILKSKLGEQGKYIYSDNDFIFLGKIVEQITGKTLDVYAHETFYEPLHMASTTFKPLEHMSVEMIAPTEKEKTFRLQQIRGDVHDPGAAMFGGVAGHAGLFSNAYDLSQLYQLLLNGGELNGLRLLKQSTISYFTAYNSTISRRGLGFDKPEKDNATRQSPYPCKYASAETFGHTGFTGTCVWVDPKYDLVYIFLSNRVCPDGENNKLLKMNVRSDIQDAIYQSLIK</sequence>
<feature type="signal peptide" evidence="6">
    <location>
        <begin position="1"/>
        <end position="25"/>
    </location>
</feature>
<dbReference type="Pfam" id="PF00144">
    <property type="entry name" value="Beta-lactamase"/>
    <property type="match status" value="1"/>
</dbReference>
<comment type="caution">
    <text evidence="9">The sequence shown here is derived from an EMBL/GenBank/DDBJ whole genome shotgun (WGS) entry which is preliminary data.</text>
</comment>
<evidence type="ECO:0000256" key="2">
    <source>
        <dbReference type="ARBA" id="ARBA00005336"/>
    </source>
</evidence>
<accession>A0A9X2F9H3</accession>
<dbReference type="RefSeq" id="WP_252589301.1">
    <property type="nucleotide sequence ID" value="NZ_JAMWYS010000053.1"/>
</dbReference>
<evidence type="ECO:0000256" key="5">
    <source>
        <dbReference type="ARBA" id="ARBA00023295"/>
    </source>
</evidence>
<dbReference type="Proteomes" id="UP001155182">
    <property type="component" value="Unassembled WGS sequence"/>
</dbReference>
<dbReference type="InterPro" id="IPR036881">
    <property type="entry name" value="Glyco_hydro_3_C_sf"/>
</dbReference>
<dbReference type="SUPFAM" id="SSF52279">
    <property type="entry name" value="Beta-D-glucan exohydrolase, C-terminal domain"/>
    <property type="match status" value="1"/>
</dbReference>
<dbReference type="PRINTS" id="PR00133">
    <property type="entry name" value="GLHYDRLASE3"/>
</dbReference>
<dbReference type="EMBL" id="JAMWYS010000053">
    <property type="protein sequence ID" value="MCO4294273.1"/>
    <property type="molecule type" value="Genomic_DNA"/>
</dbReference>
<dbReference type="Gene3D" id="3.40.50.1700">
    <property type="entry name" value="Glycoside hydrolase family 3 C-terminal domain"/>
    <property type="match status" value="1"/>
</dbReference>
<evidence type="ECO:0000256" key="3">
    <source>
        <dbReference type="ARBA" id="ARBA00012663"/>
    </source>
</evidence>
<dbReference type="InterPro" id="IPR001764">
    <property type="entry name" value="Glyco_hydro_3_N"/>
</dbReference>
<dbReference type="AlphaFoldDB" id="A0A9X2F9H3"/>
<evidence type="ECO:0000313" key="10">
    <source>
        <dbReference type="Proteomes" id="UP001155182"/>
    </source>
</evidence>
<evidence type="ECO:0000256" key="4">
    <source>
        <dbReference type="ARBA" id="ARBA00022801"/>
    </source>
</evidence>
<comment type="catalytic activity">
    <reaction evidence="1">
        <text>Hydrolysis of terminal non-reducing N-acetyl-D-hexosamine residues in N-acetyl-beta-D-hexosaminides.</text>
        <dbReference type="EC" id="3.2.1.52"/>
    </reaction>
</comment>
<feature type="domain" description="Beta-lactamase-related" evidence="7">
    <location>
        <begin position="599"/>
        <end position="952"/>
    </location>
</feature>
<dbReference type="GO" id="GO:0004563">
    <property type="term" value="F:beta-N-acetylhexosaminidase activity"/>
    <property type="evidence" value="ECO:0007669"/>
    <property type="project" value="UniProtKB-EC"/>
</dbReference>
<dbReference type="InterPro" id="IPR050226">
    <property type="entry name" value="NagZ_Beta-hexosaminidase"/>
</dbReference>
<reference evidence="9" key="1">
    <citation type="submission" date="2022-06" db="EMBL/GenBank/DDBJ databases">
        <title>Solitalea sp. MAHUQ-68 isolated from rhizospheric soil.</title>
        <authorList>
            <person name="Huq M.A."/>
        </authorList>
    </citation>
    <scope>NUCLEOTIDE SEQUENCE</scope>
    <source>
        <strain evidence="9">MAHUQ-68</strain>
    </source>
</reference>
<keyword evidence="4 9" id="KW-0378">Hydrolase</keyword>
<evidence type="ECO:0000313" key="9">
    <source>
        <dbReference type="EMBL" id="MCO4294273.1"/>
    </source>
</evidence>
<evidence type="ECO:0000256" key="1">
    <source>
        <dbReference type="ARBA" id="ARBA00001231"/>
    </source>
</evidence>
<keyword evidence="5" id="KW-0326">Glycosidase</keyword>
<evidence type="ECO:0000256" key="6">
    <source>
        <dbReference type="SAM" id="SignalP"/>
    </source>
</evidence>
<dbReference type="GO" id="GO:0005975">
    <property type="term" value="P:carbohydrate metabolic process"/>
    <property type="evidence" value="ECO:0007669"/>
    <property type="project" value="InterPro"/>
</dbReference>
<dbReference type="GO" id="GO:0009254">
    <property type="term" value="P:peptidoglycan turnover"/>
    <property type="evidence" value="ECO:0007669"/>
    <property type="project" value="TreeGrafter"/>
</dbReference>
<dbReference type="PANTHER" id="PTHR30480:SF13">
    <property type="entry name" value="BETA-HEXOSAMINIDASE"/>
    <property type="match status" value="1"/>
</dbReference>
<dbReference type="Pfam" id="PF00933">
    <property type="entry name" value="Glyco_hydro_3"/>
    <property type="match status" value="1"/>
</dbReference>
<evidence type="ECO:0000259" key="8">
    <source>
        <dbReference type="Pfam" id="PF00933"/>
    </source>
</evidence>
<dbReference type="InterPro" id="IPR012338">
    <property type="entry name" value="Beta-lactam/transpept-like"/>
</dbReference>